<dbReference type="EMBL" id="CAJNAS010000062">
    <property type="protein sequence ID" value="CAE6969669.1"/>
    <property type="molecule type" value="Genomic_DNA"/>
</dbReference>
<organism evidence="1 2">
    <name type="scientific">Paraburkholderia domus</name>
    <dbReference type="NCBI Taxonomy" id="2793075"/>
    <lineage>
        <taxon>Bacteria</taxon>
        <taxon>Pseudomonadati</taxon>
        <taxon>Pseudomonadota</taxon>
        <taxon>Betaproteobacteria</taxon>
        <taxon>Burkholderiales</taxon>
        <taxon>Burkholderiaceae</taxon>
        <taxon>Paraburkholderia</taxon>
    </lineage>
</organism>
<accession>A0A9N8NA45</accession>
<reference evidence="1" key="1">
    <citation type="submission" date="2021-02" db="EMBL/GenBank/DDBJ databases">
        <authorList>
            <person name="Vanwijnsberghe S."/>
        </authorList>
    </citation>
    <scope>NUCLEOTIDE SEQUENCE</scope>
    <source>
        <strain evidence="1">R-70211</strain>
    </source>
</reference>
<comment type="caution">
    <text evidence="1">The sequence shown here is derived from an EMBL/GenBank/DDBJ whole genome shotgun (WGS) entry which is preliminary data.</text>
</comment>
<name>A0A9N8NA45_9BURK</name>
<proteinExistence type="predicted"/>
<keyword evidence="2" id="KW-1185">Reference proteome</keyword>
<evidence type="ECO:0000313" key="2">
    <source>
        <dbReference type="Proteomes" id="UP000675121"/>
    </source>
</evidence>
<gene>
    <name evidence="1" type="ORF">R70211_07709</name>
</gene>
<sequence>MQAAGAALVTGLAGGNALGGAAGAGIASIAAGKLNDLSGAIAGSDPTGNSDMNKALGNIVANAIATGAGAAVGGNAGAFEGYNVDRFNRQLHPEEKTLAKQLADKSGGQYTQAQVEDQLRIMGVTVSVNGTNESGAPTTLIGQMPTDAGAQWISAGTTADGKPILTQVMAQADPQLQSYILANYNSTSPGQVPSQFTYALTGNSGSINLTGPFTKFDQSDVNFMRNTTADTASMASANASRIGSAAATAAALPTPYTPIYEGIAFGATVTGWAADFAAQMARPNPGAYVAGGVVDLTLGGVANKYPLAGTFFTEFGTWIKNTTTFNDASNRLNNAAQNKK</sequence>
<dbReference type="AlphaFoldDB" id="A0A9N8NA45"/>
<evidence type="ECO:0000313" key="1">
    <source>
        <dbReference type="EMBL" id="CAE6969669.1"/>
    </source>
</evidence>
<evidence type="ECO:0008006" key="3">
    <source>
        <dbReference type="Google" id="ProtNLM"/>
    </source>
</evidence>
<protein>
    <recommendedName>
        <fullName evidence="3">Hemolysin</fullName>
    </recommendedName>
</protein>
<dbReference type="Proteomes" id="UP000675121">
    <property type="component" value="Unassembled WGS sequence"/>
</dbReference>